<dbReference type="Proteomes" id="UP000245884">
    <property type="component" value="Unassembled WGS sequence"/>
</dbReference>
<dbReference type="InterPro" id="IPR015399">
    <property type="entry name" value="DUF1977_DnaJ-like"/>
</dbReference>
<gene>
    <name evidence="7" type="ORF">BDZ90DRAFT_187737</name>
</gene>
<dbReference type="SMART" id="SM00271">
    <property type="entry name" value="DnaJ"/>
    <property type="match status" value="1"/>
</dbReference>
<dbReference type="PROSITE" id="PS50076">
    <property type="entry name" value="DNAJ_2"/>
    <property type="match status" value="1"/>
</dbReference>
<dbReference type="EMBL" id="KZ819669">
    <property type="protein sequence ID" value="PWN27183.1"/>
    <property type="molecule type" value="Genomic_DNA"/>
</dbReference>
<dbReference type="Pfam" id="PF00226">
    <property type="entry name" value="DnaJ"/>
    <property type="match status" value="1"/>
</dbReference>
<evidence type="ECO:0000256" key="4">
    <source>
        <dbReference type="ARBA" id="ARBA00023136"/>
    </source>
</evidence>
<accession>A0A316UTF0</accession>
<dbReference type="GO" id="GO:0030544">
    <property type="term" value="F:Hsp70 protein binding"/>
    <property type="evidence" value="ECO:0007669"/>
    <property type="project" value="TreeGrafter"/>
</dbReference>
<comment type="subcellular location">
    <subcellularLocation>
        <location evidence="1">Membrane</location>
        <topology evidence="1">Single-pass membrane protein</topology>
    </subcellularLocation>
</comment>
<feature type="domain" description="J" evidence="6">
    <location>
        <begin position="117"/>
        <end position="181"/>
    </location>
</feature>
<dbReference type="PANTHER" id="PTHR43908">
    <property type="entry name" value="AT29763P-RELATED"/>
    <property type="match status" value="1"/>
</dbReference>
<protein>
    <submittedName>
        <fullName evidence="7">DnaJ-domain-containing protein</fullName>
    </submittedName>
</protein>
<dbReference type="GO" id="GO:0005789">
    <property type="term" value="C:endoplasmic reticulum membrane"/>
    <property type="evidence" value="ECO:0007669"/>
    <property type="project" value="TreeGrafter"/>
</dbReference>
<feature type="region of interest" description="Disordered" evidence="5">
    <location>
        <begin position="57"/>
        <end position="99"/>
    </location>
</feature>
<organism evidence="7 8">
    <name type="scientific">Jaminaea rosea</name>
    <dbReference type="NCBI Taxonomy" id="1569628"/>
    <lineage>
        <taxon>Eukaryota</taxon>
        <taxon>Fungi</taxon>
        <taxon>Dikarya</taxon>
        <taxon>Basidiomycota</taxon>
        <taxon>Ustilaginomycotina</taxon>
        <taxon>Exobasidiomycetes</taxon>
        <taxon>Microstromatales</taxon>
        <taxon>Microstromatales incertae sedis</taxon>
        <taxon>Jaminaea</taxon>
    </lineage>
</organism>
<evidence type="ECO:0000259" key="6">
    <source>
        <dbReference type="PROSITE" id="PS50076"/>
    </source>
</evidence>
<dbReference type="PANTHER" id="PTHR43908:SF3">
    <property type="entry name" value="AT29763P-RELATED"/>
    <property type="match status" value="1"/>
</dbReference>
<feature type="region of interest" description="Disordered" evidence="5">
    <location>
        <begin position="1"/>
        <end position="21"/>
    </location>
</feature>
<name>A0A316UTF0_9BASI</name>
<evidence type="ECO:0000256" key="2">
    <source>
        <dbReference type="ARBA" id="ARBA00022692"/>
    </source>
</evidence>
<dbReference type="AlphaFoldDB" id="A0A316UTF0"/>
<dbReference type="GO" id="GO:0071218">
    <property type="term" value="P:cellular response to misfolded protein"/>
    <property type="evidence" value="ECO:0007669"/>
    <property type="project" value="TreeGrafter"/>
</dbReference>
<dbReference type="InterPro" id="IPR036869">
    <property type="entry name" value="J_dom_sf"/>
</dbReference>
<evidence type="ECO:0000256" key="1">
    <source>
        <dbReference type="ARBA" id="ARBA00004167"/>
    </source>
</evidence>
<dbReference type="InterPro" id="IPR001623">
    <property type="entry name" value="DnaJ_domain"/>
</dbReference>
<dbReference type="Gene3D" id="1.10.287.110">
    <property type="entry name" value="DnaJ domain"/>
    <property type="match status" value="1"/>
</dbReference>
<feature type="region of interest" description="Disordered" evidence="5">
    <location>
        <begin position="174"/>
        <end position="203"/>
    </location>
</feature>
<evidence type="ECO:0000256" key="3">
    <source>
        <dbReference type="ARBA" id="ARBA00022989"/>
    </source>
</evidence>
<dbReference type="CDD" id="cd06257">
    <property type="entry name" value="DnaJ"/>
    <property type="match status" value="1"/>
</dbReference>
<dbReference type="RefSeq" id="XP_025361795.1">
    <property type="nucleotide sequence ID" value="XM_025503838.1"/>
</dbReference>
<dbReference type="PRINTS" id="PR00625">
    <property type="entry name" value="JDOMAIN"/>
</dbReference>
<dbReference type="OrthoDB" id="1507364at2759"/>
<dbReference type="SUPFAM" id="SSF46565">
    <property type="entry name" value="Chaperone J-domain"/>
    <property type="match status" value="1"/>
</dbReference>
<proteinExistence type="predicted"/>
<feature type="compositionally biased region" description="Basic and acidic residues" evidence="5">
    <location>
        <begin position="174"/>
        <end position="186"/>
    </location>
</feature>
<evidence type="ECO:0000313" key="7">
    <source>
        <dbReference type="EMBL" id="PWN27183.1"/>
    </source>
</evidence>
<keyword evidence="2" id="KW-0812">Transmembrane</keyword>
<keyword evidence="3" id="KW-1133">Transmembrane helix</keyword>
<feature type="compositionally biased region" description="Low complexity" evidence="5">
    <location>
        <begin position="82"/>
        <end position="91"/>
    </location>
</feature>
<dbReference type="InterPro" id="IPR051100">
    <property type="entry name" value="DnaJ_subfamily_B/C"/>
</dbReference>
<reference evidence="7 8" key="1">
    <citation type="journal article" date="2018" name="Mol. Biol. Evol.">
        <title>Broad Genomic Sampling Reveals a Smut Pathogenic Ancestry of the Fungal Clade Ustilaginomycotina.</title>
        <authorList>
            <person name="Kijpornyongpan T."/>
            <person name="Mondo S.J."/>
            <person name="Barry K."/>
            <person name="Sandor L."/>
            <person name="Lee J."/>
            <person name="Lipzen A."/>
            <person name="Pangilinan J."/>
            <person name="LaButti K."/>
            <person name="Hainaut M."/>
            <person name="Henrissat B."/>
            <person name="Grigoriev I.V."/>
            <person name="Spatafora J.W."/>
            <person name="Aime M.C."/>
        </authorList>
    </citation>
    <scope>NUCLEOTIDE SEQUENCE [LARGE SCALE GENOMIC DNA]</scope>
    <source>
        <strain evidence="7 8">MCA 5214</strain>
    </source>
</reference>
<feature type="compositionally biased region" description="Low complexity" evidence="5">
    <location>
        <begin position="57"/>
        <end position="73"/>
    </location>
</feature>
<evidence type="ECO:0000313" key="8">
    <source>
        <dbReference type="Proteomes" id="UP000245884"/>
    </source>
</evidence>
<dbReference type="FunFam" id="1.10.287.110:FF:000070">
    <property type="entry name" value="Endoplasmic reticulum protein, putative"/>
    <property type="match status" value="1"/>
</dbReference>
<dbReference type="STRING" id="1569628.A0A316UTF0"/>
<dbReference type="GeneID" id="37025661"/>
<dbReference type="Pfam" id="PF09320">
    <property type="entry name" value="DUF1977"/>
    <property type="match status" value="1"/>
</dbReference>
<evidence type="ECO:0000256" key="5">
    <source>
        <dbReference type="SAM" id="MobiDB-lite"/>
    </source>
</evidence>
<keyword evidence="8" id="KW-1185">Reference proteome</keyword>
<sequence>MSDSQLESGKALSLARKYDDQGDLSSAIKWCKKSIAIHATPEAQALLTRLETKGVNGASSSKASGASSSSSPAGGAGMKSRASGAEAGGSAEAKKADRTFTKEQAAIVTKIKGAGGDFYKVLSLEKTADENGIKKAYRKLALQLHPDKNGAPGADEAFKLVSKAFTVLSDPDKRAQYDRYGGDPDSRGGGGGPSMSSFAQRAGGGGPHMYARGFGGDEIDPQDLFNMFFGGGLGGMNGFGGTTFHFGGPGGMGQRQFYRTGGARQTRQARPGQAPAQNPNLLWQLLPLLIMSAFALLSYLPSLLAPQEPSFAWAPTGQLREQRVTQGKGVAYYVNRREWEGNDLVNGRVANAQAGPRSGLRGFEARVENSWKNVLYSQCTHFREYQEQRIDRTKGFFGLGADKELEAKIRAERSPACEELTNFGLFVPIRA</sequence>
<keyword evidence="4" id="KW-0472">Membrane</keyword>